<dbReference type="Proteomes" id="UP000006038">
    <property type="component" value="Chromosome 4"/>
</dbReference>
<reference evidence="4" key="1">
    <citation type="journal article" date="2013" name="Nat. Commun.">
        <title>Whole-genome sequencing of Oryza brachyantha reveals mechanisms underlying Oryza genome evolution.</title>
        <authorList>
            <person name="Chen J."/>
            <person name="Huang Q."/>
            <person name="Gao D."/>
            <person name="Wang J."/>
            <person name="Lang Y."/>
            <person name="Liu T."/>
            <person name="Li B."/>
            <person name="Bai Z."/>
            <person name="Luis Goicoechea J."/>
            <person name="Liang C."/>
            <person name="Chen C."/>
            <person name="Zhang W."/>
            <person name="Sun S."/>
            <person name="Liao Y."/>
            <person name="Zhang X."/>
            <person name="Yang L."/>
            <person name="Song C."/>
            <person name="Wang M."/>
            <person name="Shi J."/>
            <person name="Liu G."/>
            <person name="Liu J."/>
            <person name="Zhou H."/>
            <person name="Zhou W."/>
            <person name="Yu Q."/>
            <person name="An N."/>
            <person name="Chen Y."/>
            <person name="Cai Q."/>
            <person name="Wang B."/>
            <person name="Liu B."/>
            <person name="Min J."/>
            <person name="Huang Y."/>
            <person name="Wu H."/>
            <person name="Li Z."/>
            <person name="Zhang Y."/>
            <person name="Yin Y."/>
            <person name="Song W."/>
            <person name="Jiang J."/>
            <person name="Jackson S.A."/>
            <person name="Wing R.A."/>
            <person name="Wang J."/>
            <person name="Chen M."/>
        </authorList>
    </citation>
    <scope>NUCLEOTIDE SEQUENCE [LARGE SCALE GENOMIC DNA]</scope>
    <source>
        <strain evidence="4">cv. IRGC 101232</strain>
    </source>
</reference>
<feature type="domain" description="MHD1" evidence="2">
    <location>
        <begin position="643"/>
        <end position="769"/>
    </location>
</feature>
<gene>
    <name evidence="4" type="primary">LOC102702277</name>
</gene>
<dbReference type="OMA" id="FHESSYP"/>
<dbReference type="RefSeq" id="XP_006652654.2">
    <property type="nucleotide sequence ID" value="XM_006652591.3"/>
</dbReference>
<dbReference type="eggNOG" id="ENOG502RMXK">
    <property type="taxonomic scope" value="Eukaryota"/>
</dbReference>
<dbReference type="InterPro" id="IPR014770">
    <property type="entry name" value="Munc13_1"/>
</dbReference>
<dbReference type="STRING" id="4533.J3M0I1"/>
<dbReference type="KEGG" id="obr:102702277"/>
<dbReference type="AlphaFoldDB" id="J3M0I1"/>
<dbReference type="RefSeq" id="XP_040379206.1">
    <property type="nucleotide sequence ID" value="XM_040523272.1"/>
</dbReference>
<evidence type="ECO:0000256" key="1">
    <source>
        <dbReference type="SAM" id="MobiDB-lite"/>
    </source>
</evidence>
<feature type="domain" description="MHD2" evidence="3">
    <location>
        <begin position="921"/>
        <end position="1031"/>
    </location>
</feature>
<keyword evidence="5" id="KW-1185">Reference proteome</keyword>
<dbReference type="Gramene" id="OB04G29060.1">
    <property type="protein sequence ID" value="OB04G29060.1"/>
    <property type="gene ID" value="OB04G29060"/>
</dbReference>
<sequence length="1134" mass="128666">MDSASLLEVYRRDRRALLGFVLSSAGGRAVDLSRVDLDAVSADYALDCVASGAQFDASEATRRYFDERRYPIMMASPSVNSYFLLSRPELSGSPPNKAAPGITPQAPAAENPSPIRQPHKFSRAAINILGTENGTKDASLADMPEQVNKMDVFSLGIPKLRTELSDDDIRETAYEVLLASLFFSGKIPFSEEKKEKKSKFLKGLRSKTEGSSPSPQPENYDAHLLDLIRVQMEISGSMDALTRRALRLISLKMLQGHLDVPCISLQLLSSVGKSDFATERLRVQWQRRQANVLEELLLYPGSHEYGMSETLRIILSKIKDTEDWVVSVPNGRVEVLTIIERYNTKLCEAPKKFNLKGETYHWIQSYHLNFRLYEKLLSIVFDVLEDGQLVEEADEILEAIKLTWPILGITQKLHDTFYAWVLFKKFAQTGEIFLLRHTCLQTQKLRLNNDAKEIELYTNSFVCSVEACGRDMALSLVDSAILKINEWCHRQLENYHAYFNKVNNSIFEGVLNLVVISATGQTDDDEKAMLIGTPFDATPEFTLIHILVVRSIQAAYKNALISSDCESKAEFKHPLIILANKLKLVAEKECNVFSPTLCKRYPEAGRVALVLLHLLYGQQLELFLERIDSSENLKEILAATNNFELYVADKLFSMNEGAVGSWLSKYLKPYMIVQFSSPLILQWLHAQHENVLEWTKRTIEMEDWEPLSAHEKHSTSVVEVFRIVEETIDQFFNSSLPLDTVHLRSLLIGITSSLQVYLHHMENQQVPSATLLPSAPVLTRYTESMNPFAKRKVIVPTVPEEKVANKLDNLTVPKLCVKLNTLQYIRDQLDNIEEGIKESWISVQSAVGLLACLSCIASGQAIPKNLSSEESIDELFTIFDDVRRAAVSTTDTILTFIGTRAVLWDMRDSFLFSLYRGSVESARMEIFIPTIDHVLDQVCDLIVDALRDQVVLRVFQACMEGFIWILLDGGPSRSFLETDVNLMQQDLVMIKDLFIAEGQGLPLDLVEKEARLTHQILDLFVLKADTIIDMLINASDHLPHHLEFTTTRRRHVHDAHTLLRVLCHKKDKTASTFLKIQYHLPRSSDYDDVPTKDVPSKVPMFSDMLKRTTSFNWSETGQQSFRVMKKKLQEATWQ</sequence>
<evidence type="ECO:0000259" key="2">
    <source>
        <dbReference type="PROSITE" id="PS51258"/>
    </source>
</evidence>
<protein>
    <recommendedName>
        <fullName evidence="6">MHD1 domain-containing protein</fullName>
    </recommendedName>
</protein>
<accession>J3M0I1</accession>
<evidence type="ECO:0008006" key="6">
    <source>
        <dbReference type="Google" id="ProtNLM"/>
    </source>
</evidence>
<dbReference type="PROSITE" id="PS51258">
    <property type="entry name" value="MHD1"/>
    <property type="match status" value="1"/>
</dbReference>
<dbReference type="RefSeq" id="XP_040379207.1">
    <property type="nucleotide sequence ID" value="XM_040523273.1"/>
</dbReference>
<evidence type="ECO:0000313" key="4">
    <source>
        <dbReference type="EnsemblPlants" id="OB04G29060.1"/>
    </source>
</evidence>
<feature type="region of interest" description="Disordered" evidence="1">
    <location>
        <begin position="91"/>
        <end position="116"/>
    </location>
</feature>
<evidence type="ECO:0000259" key="3">
    <source>
        <dbReference type="PROSITE" id="PS51259"/>
    </source>
</evidence>
<dbReference type="PROSITE" id="PS51259">
    <property type="entry name" value="MHD2"/>
    <property type="match status" value="1"/>
</dbReference>
<dbReference type="InterPro" id="IPR008528">
    <property type="entry name" value="unc-13_homologue"/>
</dbReference>
<dbReference type="EnsemblPlants" id="OB04G29060.1">
    <property type="protein sequence ID" value="OB04G29060.1"/>
    <property type="gene ID" value="OB04G29060"/>
</dbReference>
<dbReference type="InterPro" id="IPR057984">
    <property type="entry name" value="PATROL1_C"/>
</dbReference>
<dbReference type="OrthoDB" id="2015333at2759"/>
<dbReference type="PANTHER" id="PTHR31280:SF3">
    <property type="entry name" value="DNA TOPOISOMERASE 4 SUBUNIT B (DUF810)"/>
    <property type="match status" value="1"/>
</dbReference>
<proteinExistence type="predicted"/>
<feature type="region of interest" description="Disordered" evidence="1">
    <location>
        <begin position="198"/>
        <end position="218"/>
    </location>
</feature>
<dbReference type="PANTHER" id="PTHR31280">
    <property type="entry name" value="PROTEIN UNC-13 HOMOLOG"/>
    <property type="match status" value="1"/>
</dbReference>
<organism evidence="4">
    <name type="scientific">Oryza brachyantha</name>
    <name type="common">malo sina</name>
    <dbReference type="NCBI Taxonomy" id="4533"/>
    <lineage>
        <taxon>Eukaryota</taxon>
        <taxon>Viridiplantae</taxon>
        <taxon>Streptophyta</taxon>
        <taxon>Embryophyta</taxon>
        <taxon>Tracheophyta</taxon>
        <taxon>Spermatophyta</taxon>
        <taxon>Magnoliopsida</taxon>
        <taxon>Liliopsida</taxon>
        <taxon>Poales</taxon>
        <taxon>Poaceae</taxon>
        <taxon>BOP clade</taxon>
        <taxon>Oryzoideae</taxon>
        <taxon>Oryzeae</taxon>
        <taxon>Oryzinae</taxon>
        <taxon>Oryza</taxon>
    </lineage>
</organism>
<dbReference type="GeneID" id="102702277"/>
<reference evidence="4" key="2">
    <citation type="submission" date="2013-04" db="UniProtKB">
        <authorList>
            <consortium name="EnsemblPlants"/>
        </authorList>
    </citation>
    <scope>IDENTIFICATION</scope>
</reference>
<dbReference type="Pfam" id="PF25761">
    <property type="entry name" value="TPR_PATROL1"/>
    <property type="match status" value="1"/>
</dbReference>
<evidence type="ECO:0000313" key="5">
    <source>
        <dbReference type="Proteomes" id="UP000006038"/>
    </source>
</evidence>
<dbReference type="InterPro" id="IPR014772">
    <property type="entry name" value="Munc13_dom-2"/>
</dbReference>
<dbReference type="Gene3D" id="1.10.357.50">
    <property type="match status" value="1"/>
</dbReference>
<dbReference type="HOGENOM" id="CLU_009468_2_0_1"/>
<name>J3M0I1_ORYBR</name>